<dbReference type="Pfam" id="PF00106">
    <property type="entry name" value="adh_short"/>
    <property type="match status" value="1"/>
</dbReference>
<organism evidence="4 5">
    <name type="scientific">Hortaea werneckii</name>
    <name type="common">Black yeast</name>
    <name type="synonym">Cladosporium werneckii</name>
    <dbReference type="NCBI Taxonomy" id="91943"/>
    <lineage>
        <taxon>Eukaryota</taxon>
        <taxon>Fungi</taxon>
        <taxon>Dikarya</taxon>
        <taxon>Ascomycota</taxon>
        <taxon>Pezizomycotina</taxon>
        <taxon>Dothideomycetes</taxon>
        <taxon>Dothideomycetidae</taxon>
        <taxon>Mycosphaerellales</taxon>
        <taxon>Teratosphaeriaceae</taxon>
        <taxon>Hortaea</taxon>
    </lineage>
</organism>
<gene>
    <name evidence="4" type="ORF">D0867_09673</name>
</gene>
<evidence type="ECO:0000256" key="1">
    <source>
        <dbReference type="ARBA" id="ARBA00006484"/>
    </source>
</evidence>
<dbReference type="InterPro" id="IPR002347">
    <property type="entry name" value="SDR_fam"/>
</dbReference>
<dbReference type="AlphaFoldDB" id="A0A3M6YUQ4"/>
<comment type="caution">
    <text evidence="4">The sequence shown here is derived from an EMBL/GenBank/DDBJ whole genome shotgun (WGS) entry which is preliminary data.</text>
</comment>
<keyword evidence="2" id="KW-0560">Oxidoreductase</keyword>
<dbReference type="PRINTS" id="PR00081">
    <property type="entry name" value="GDHRDH"/>
</dbReference>
<dbReference type="OrthoDB" id="2102561at2759"/>
<evidence type="ECO:0000313" key="5">
    <source>
        <dbReference type="Proteomes" id="UP000271337"/>
    </source>
</evidence>
<reference evidence="4 5" key="1">
    <citation type="journal article" date="2018" name="BMC Genomics">
        <title>Genomic evidence for intraspecific hybridization in a clonal and extremely halotolerant yeast.</title>
        <authorList>
            <person name="Gostincar C."/>
            <person name="Stajich J.E."/>
            <person name="Zupancic J."/>
            <person name="Zalar P."/>
            <person name="Gunde-Cimerman N."/>
        </authorList>
    </citation>
    <scope>NUCLEOTIDE SEQUENCE [LARGE SCALE GENOMIC DNA]</scope>
    <source>
        <strain evidence="4 5">EXF-6669</strain>
    </source>
</reference>
<evidence type="ECO:0000256" key="3">
    <source>
        <dbReference type="RuleBase" id="RU000363"/>
    </source>
</evidence>
<dbReference type="GO" id="GO:0005811">
    <property type="term" value="C:lipid droplet"/>
    <property type="evidence" value="ECO:0007669"/>
    <property type="project" value="TreeGrafter"/>
</dbReference>
<dbReference type="GO" id="GO:0004806">
    <property type="term" value="F:triacylglycerol lipase activity"/>
    <property type="evidence" value="ECO:0007669"/>
    <property type="project" value="TreeGrafter"/>
</dbReference>
<dbReference type="GO" id="GO:0005783">
    <property type="term" value="C:endoplasmic reticulum"/>
    <property type="evidence" value="ECO:0007669"/>
    <property type="project" value="TreeGrafter"/>
</dbReference>
<evidence type="ECO:0000313" key="4">
    <source>
        <dbReference type="EMBL" id="RMY06501.1"/>
    </source>
</evidence>
<sequence length="329" mass="36412">MSSNEYLKTEFLLDLTITEGKEEWALITGVSQGGLGDALTRELFARNINVIATNIRMEDMEYLSSTSSQSQNARLEKLQLDVTDPKSISTARDATGKLTGGRLDYLFNNAGYGYMMPLLDCSIEGMRKNFDVNVFGLLAVTQVLFSLLREAGGVVVNQSSIAADCGWACWALSATYQPFIGSYQASKSALSSLSNNMRVEFAPFGVKVVTLETGDVRTGFWTFASASSATLPPDSLYHPIKDVAEKTMRGQGNPPGQHTRERWAKAVVDDILQSRPPSHVRRGYLATTLYLVSLSMPFWILDRLYTRACGLDKLREHDRQHPSTEKKGQ</sequence>
<dbReference type="GO" id="GO:0006654">
    <property type="term" value="P:phosphatidic acid biosynthetic process"/>
    <property type="evidence" value="ECO:0007669"/>
    <property type="project" value="TreeGrafter"/>
</dbReference>
<dbReference type="PANTHER" id="PTHR44169:SF3">
    <property type="entry name" value="SHORT-CHAIN DEHYDROGENASE SRDE"/>
    <property type="match status" value="1"/>
</dbReference>
<dbReference type="PANTHER" id="PTHR44169">
    <property type="entry name" value="NADPH-DEPENDENT 1-ACYLDIHYDROXYACETONE PHOSPHATE REDUCTASE"/>
    <property type="match status" value="1"/>
</dbReference>
<accession>A0A3M6YUQ4</accession>
<comment type="similarity">
    <text evidence="1 3">Belongs to the short-chain dehydrogenases/reductases (SDR) family.</text>
</comment>
<dbReference type="PRINTS" id="PR00080">
    <property type="entry name" value="SDRFAMILY"/>
</dbReference>
<dbReference type="GO" id="GO:0019433">
    <property type="term" value="P:triglyceride catabolic process"/>
    <property type="evidence" value="ECO:0007669"/>
    <property type="project" value="TreeGrafter"/>
</dbReference>
<proteinExistence type="inferred from homology"/>
<protein>
    <recommendedName>
        <fullName evidence="6">NAD(P)-binding protein</fullName>
    </recommendedName>
</protein>
<evidence type="ECO:0008006" key="6">
    <source>
        <dbReference type="Google" id="ProtNLM"/>
    </source>
</evidence>
<dbReference type="Gene3D" id="3.40.50.720">
    <property type="entry name" value="NAD(P)-binding Rossmann-like Domain"/>
    <property type="match status" value="1"/>
</dbReference>
<dbReference type="Proteomes" id="UP000271337">
    <property type="component" value="Unassembled WGS sequence"/>
</dbReference>
<dbReference type="InterPro" id="IPR036291">
    <property type="entry name" value="NAD(P)-bd_dom_sf"/>
</dbReference>
<name>A0A3M6YUQ4_HORWE</name>
<dbReference type="SUPFAM" id="SSF51735">
    <property type="entry name" value="NAD(P)-binding Rossmann-fold domains"/>
    <property type="match status" value="1"/>
</dbReference>
<dbReference type="GO" id="GO:0000140">
    <property type="term" value="F:acylglycerone-phosphate reductase (NADP+) activity"/>
    <property type="evidence" value="ECO:0007669"/>
    <property type="project" value="TreeGrafter"/>
</dbReference>
<dbReference type="EMBL" id="QWIL01001191">
    <property type="protein sequence ID" value="RMY06501.1"/>
    <property type="molecule type" value="Genomic_DNA"/>
</dbReference>
<evidence type="ECO:0000256" key="2">
    <source>
        <dbReference type="ARBA" id="ARBA00023002"/>
    </source>
</evidence>
<dbReference type="VEuPathDB" id="FungiDB:BTJ68_11189"/>